<dbReference type="PANTHER" id="PTHR32092:SF5">
    <property type="entry name" value="6-PHOSPHO-BETA-GLUCOSIDASE"/>
    <property type="match status" value="1"/>
</dbReference>
<feature type="binding site" evidence="7">
    <location>
        <position position="97"/>
    </location>
    <ligand>
        <name>substrate</name>
    </ligand>
</feature>
<keyword evidence="8" id="KW-0170">Cobalt</keyword>
<evidence type="ECO:0000256" key="10">
    <source>
        <dbReference type="RuleBase" id="RU361152"/>
    </source>
</evidence>
<keyword evidence="8" id="KW-0533">Nickel</keyword>
<evidence type="ECO:0000256" key="3">
    <source>
        <dbReference type="ARBA" id="ARBA00022801"/>
    </source>
</evidence>
<evidence type="ECO:0000256" key="6">
    <source>
        <dbReference type="ARBA" id="ARBA00023295"/>
    </source>
</evidence>
<evidence type="ECO:0000256" key="7">
    <source>
        <dbReference type="PIRSR" id="PIRSR601088-2"/>
    </source>
</evidence>
<dbReference type="GO" id="GO:0004553">
    <property type="term" value="F:hydrolase activity, hydrolyzing O-glycosyl compounds"/>
    <property type="evidence" value="ECO:0007669"/>
    <property type="project" value="InterPro"/>
</dbReference>
<evidence type="ECO:0000256" key="2">
    <source>
        <dbReference type="ARBA" id="ARBA00022723"/>
    </source>
</evidence>
<accession>A0AAT9LAG2</accession>
<evidence type="ECO:0000259" key="11">
    <source>
        <dbReference type="Pfam" id="PF11975"/>
    </source>
</evidence>
<dbReference type="SUPFAM" id="SSF56327">
    <property type="entry name" value="LDH C-terminal domain-like"/>
    <property type="match status" value="1"/>
</dbReference>
<keyword evidence="4 10" id="KW-0520">NAD</keyword>
<comment type="cofactor">
    <cofactor evidence="10">
        <name>NAD(+)</name>
        <dbReference type="ChEBI" id="CHEBI:57540"/>
    </cofactor>
    <text evidence="10">Binds 1 NAD(+) per subunit.</text>
</comment>
<dbReference type="InterPro" id="IPR036291">
    <property type="entry name" value="NAD(P)-bd_dom_sf"/>
</dbReference>
<evidence type="ECO:0000256" key="5">
    <source>
        <dbReference type="ARBA" id="ARBA00023211"/>
    </source>
</evidence>
<proteinExistence type="inferred from homology"/>
<comment type="similarity">
    <text evidence="1 10">Belongs to the glycosyl hydrolase 4 family.</text>
</comment>
<evidence type="ECO:0000313" key="12">
    <source>
        <dbReference type="EMBL" id="QUL98120.1"/>
    </source>
</evidence>
<evidence type="ECO:0000256" key="9">
    <source>
        <dbReference type="PIRSR" id="PIRSR601088-4"/>
    </source>
</evidence>
<keyword evidence="3 10" id="KW-0378">Hydrolase</keyword>
<dbReference type="GO" id="GO:0005975">
    <property type="term" value="P:carbohydrate metabolic process"/>
    <property type="evidence" value="ECO:0007669"/>
    <property type="project" value="InterPro"/>
</dbReference>
<dbReference type="SUPFAM" id="SSF51735">
    <property type="entry name" value="NAD(P)-binding Rossmann-fold domains"/>
    <property type="match status" value="1"/>
</dbReference>
<feature type="site" description="Increases basicity of active site Tyr" evidence="9">
    <location>
        <position position="113"/>
    </location>
</feature>
<dbReference type="GO" id="GO:0046872">
    <property type="term" value="F:metal ion binding"/>
    <property type="evidence" value="ECO:0007669"/>
    <property type="project" value="UniProtKB-KW"/>
</dbReference>
<evidence type="ECO:0000256" key="4">
    <source>
        <dbReference type="ARBA" id="ARBA00023027"/>
    </source>
</evidence>
<dbReference type="Gene3D" id="3.90.110.10">
    <property type="entry name" value="Lactate dehydrogenase/glycoside hydrolase, family 4, C-terminal"/>
    <property type="match status" value="1"/>
</dbReference>
<evidence type="ECO:0000256" key="8">
    <source>
        <dbReference type="PIRSR" id="PIRSR601088-3"/>
    </source>
</evidence>
<evidence type="ECO:0000256" key="1">
    <source>
        <dbReference type="ARBA" id="ARBA00010141"/>
    </source>
</evidence>
<gene>
    <name evidence="12" type="ORF">IMF26_08690</name>
</gene>
<keyword evidence="5 8" id="KW-0464">Manganese</keyword>
<dbReference type="GO" id="GO:0016616">
    <property type="term" value="F:oxidoreductase activity, acting on the CH-OH group of donors, NAD or NADP as acceptor"/>
    <property type="evidence" value="ECO:0007669"/>
    <property type="project" value="InterPro"/>
</dbReference>
<feature type="binding site" evidence="7">
    <location>
        <position position="151"/>
    </location>
    <ligand>
        <name>substrate</name>
    </ligand>
</feature>
<dbReference type="Gene3D" id="3.40.50.720">
    <property type="entry name" value="NAD(P)-binding Rossmann-like Domain"/>
    <property type="match status" value="1"/>
</dbReference>
<dbReference type="Pfam" id="PF11975">
    <property type="entry name" value="Glyco_hydro_4C"/>
    <property type="match status" value="1"/>
</dbReference>
<keyword evidence="6 10" id="KW-0326">Glycosidase</keyword>
<reference evidence="12" key="1">
    <citation type="submission" date="2020-10" db="EMBL/GenBank/DDBJ databases">
        <authorList>
            <person name="Kadnikov V."/>
            <person name="Beletsky A.V."/>
            <person name="Mardanov A.V."/>
            <person name="Karnachuk O.V."/>
            <person name="Ravin N.V."/>
        </authorList>
    </citation>
    <scope>NUCLEOTIDE SEQUENCE</scope>
    <source>
        <strain evidence="12">Bu02</strain>
    </source>
</reference>
<dbReference type="AlphaFoldDB" id="A0AAT9LAG2"/>
<dbReference type="PRINTS" id="PR00732">
    <property type="entry name" value="GLHYDRLASE4"/>
</dbReference>
<feature type="binding site" evidence="8">
    <location>
        <position position="202"/>
    </location>
    <ligand>
        <name>Mn(2+)</name>
        <dbReference type="ChEBI" id="CHEBI:29035"/>
    </ligand>
</feature>
<organism evidence="12">
    <name type="scientific">Candidatus Fermentithermobacillus carboniphilus</name>
    <dbReference type="NCBI Taxonomy" id="3085328"/>
    <lineage>
        <taxon>Bacteria</taxon>
        <taxon>Bacillati</taxon>
        <taxon>Bacillota</taxon>
        <taxon>Candidatus Fermentithermobacillia</taxon>
        <taxon>Candidatus Fermentithermobacillales</taxon>
        <taxon>Candidatus Fermentithermobacillaceae</taxon>
        <taxon>Candidatus Fermentithermobacillus</taxon>
    </lineage>
</organism>
<feature type="domain" description="Glycosyl hydrolase family 4 C-terminal" evidence="11">
    <location>
        <begin position="198"/>
        <end position="410"/>
    </location>
</feature>
<protein>
    <submittedName>
        <fullName evidence="12">6-phospho-beta-glucosidase</fullName>
    </submittedName>
</protein>
<dbReference type="InterPro" id="IPR022616">
    <property type="entry name" value="Glyco_hydro_4_C"/>
</dbReference>
<dbReference type="Pfam" id="PF02056">
    <property type="entry name" value="Glyco_hydro_4"/>
    <property type="match status" value="1"/>
</dbReference>
<dbReference type="InterPro" id="IPR015955">
    <property type="entry name" value="Lactate_DH/Glyco_Ohase_4_C"/>
</dbReference>
<reference evidence="12" key="2">
    <citation type="journal article" date="2023" name="Biology">
        <title>Prokaryotic Life Associated with Coal-Fire Gas Vents Revealed by Metagenomics.</title>
        <authorList>
            <person name="Kadnikov V.V."/>
            <person name="Mardanov A.V."/>
            <person name="Beletsky A.V."/>
            <person name="Karnachuk O.V."/>
            <person name="Ravin N.V."/>
        </authorList>
    </citation>
    <scope>NUCLEOTIDE SEQUENCE</scope>
    <source>
        <strain evidence="12">Bu02</strain>
    </source>
</reference>
<sequence length="440" mass="47899">MKEFKLVIIGGGSSYTPELAGGLISRWKQGEFLAREIVLVDIPQGQKRLETVSAFIQRMVQKAGMPARITSTTNRQEALDGASFVVSQMRVGGMKARSMDEHLPLKYGVIGQETTGPGGFANALRTIPVSLELAQDIVRICPKAWLLNFTNPSGLVTEALLRYSDVNTFGLCNVPIGIKMALAKALLASPERVSIDVSGLNHLSFVTGVYLDGKDVSDQVFGSPLFPLYLDQTGIGKIMAPYLQHLKIIPSSYLQYYWGKNRALEKEKKDVEAGKGTRADEVMKIEKELFEMYADPRVDEMPPQLKKRGGAYYSDVALNSISAMVNDRPVVEALNVKNKGAVPGIQPDAVVEVSCMVDGRGPSPIAQKPLPPEVLGLVQKVKAYESLTVEAAVHGDVQKAFFALLNHPLVPDADTAASILKDILAENAEFLPQFKGKTEV</sequence>
<keyword evidence="2 8" id="KW-0479">Metal-binding</keyword>
<dbReference type="KEGG" id="fcz:IMF26_08690"/>
<name>A0AAT9LAG2_9FIRM</name>
<keyword evidence="8" id="KW-0408">Iron</keyword>
<dbReference type="PANTHER" id="PTHR32092">
    <property type="entry name" value="6-PHOSPHO-BETA-GLUCOSIDASE-RELATED"/>
    <property type="match status" value="1"/>
</dbReference>
<feature type="binding site" evidence="8">
    <location>
        <position position="172"/>
    </location>
    <ligand>
        <name>Mn(2+)</name>
        <dbReference type="ChEBI" id="CHEBI:29035"/>
    </ligand>
</feature>
<dbReference type="InterPro" id="IPR001088">
    <property type="entry name" value="Glyco_hydro_4"/>
</dbReference>
<dbReference type="CDD" id="cd05296">
    <property type="entry name" value="GH4_P_beta_glucosidase"/>
    <property type="match status" value="1"/>
</dbReference>
<dbReference type="EMBL" id="CP062796">
    <property type="protein sequence ID" value="QUL98120.1"/>
    <property type="molecule type" value="Genomic_DNA"/>
</dbReference>